<name>A0A286USX7_9AGAM</name>
<dbReference type="InterPro" id="IPR050386">
    <property type="entry name" value="Glycosyl_hydrolase_5"/>
</dbReference>
<dbReference type="InParanoid" id="A0A286USX7"/>
<accession>A0A286USX7</accession>
<keyword evidence="7" id="KW-1185">Reference proteome</keyword>
<keyword evidence="2 4" id="KW-0378">Hydrolase</keyword>
<dbReference type="STRING" id="2282107.A0A286USX7"/>
<evidence type="ECO:0000256" key="2">
    <source>
        <dbReference type="ARBA" id="ARBA00022801"/>
    </source>
</evidence>
<dbReference type="InterPro" id="IPR001547">
    <property type="entry name" value="Glyco_hydro_5"/>
</dbReference>
<feature type="domain" description="Glycoside hydrolase family 5" evidence="5">
    <location>
        <begin position="110"/>
        <end position="240"/>
    </location>
</feature>
<dbReference type="InterPro" id="IPR017853">
    <property type="entry name" value="GH"/>
</dbReference>
<dbReference type="Gene3D" id="3.20.20.80">
    <property type="entry name" value="Glycosidases"/>
    <property type="match status" value="1"/>
</dbReference>
<evidence type="ECO:0000313" key="7">
    <source>
        <dbReference type="Proteomes" id="UP000217199"/>
    </source>
</evidence>
<organism evidence="6 7">
    <name type="scientific">Pyrrhoderma noxium</name>
    <dbReference type="NCBI Taxonomy" id="2282107"/>
    <lineage>
        <taxon>Eukaryota</taxon>
        <taxon>Fungi</taxon>
        <taxon>Dikarya</taxon>
        <taxon>Basidiomycota</taxon>
        <taxon>Agaricomycotina</taxon>
        <taxon>Agaricomycetes</taxon>
        <taxon>Hymenochaetales</taxon>
        <taxon>Hymenochaetaceae</taxon>
        <taxon>Pyrrhoderma</taxon>
    </lineage>
</organism>
<evidence type="ECO:0000256" key="1">
    <source>
        <dbReference type="ARBA" id="ARBA00005641"/>
    </source>
</evidence>
<keyword evidence="3 4" id="KW-0326">Glycosidase</keyword>
<dbReference type="GO" id="GO:0005576">
    <property type="term" value="C:extracellular region"/>
    <property type="evidence" value="ECO:0007669"/>
    <property type="project" value="TreeGrafter"/>
</dbReference>
<gene>
    <name evidence="6" type="ORF">PNOK_0266300</name>
</gene>
<sequence>MDQKEDISGIDSPEPTLVHRVVEIMPSISNAFTLVTLVASLVARSRADNPISAGFAYGSQKVRGVNLGGWLVLEPWITPNLFDATGNSAIVDEWTFCQFQDTNVARSILQQHWDTFYTENDFRAIAAAGLNHVRLPIGFWAFDVQDGEPFIQGQQAYLDKAVTWAGNHGLKLIIDLHGAPGSQNGFDNSGQRKSFPQWHSNSNNVARTNAIIKTLASRYARNTNVVSVIAPLNEPAGFDGDDVLDVTRQYWLDSYGNIRFPFGTSEQSNTLVLIHDAFQPLSYWSGFLTPPQHQGAAIDTHIYQVFSDDLLALSEDQHIAQACSHSSELATFDIWAIVGEWSPARTDCAKYLNGRGVGARFDGTRSGSTARGSCQGFSGSAATFSSSYKTFLRKFWEAQTISYEGGQGWIQWAWKTEEGAGEEWSYSKGLQYGWIPQNPTNRKYPNICN</sequence>
<evidence type="ECO:0000313" key="6">
    <source>
        <dbReference type="EMBL" id="PAV22706.1"/>
    </source>
</evidence>
<dbReference type="SUPFAM" id="SSF51445">
    <property type="entry name" value="(Trans)glycosidases"/>
    <property type="match status" value="1"/>
</dbReference>
<evidence type="ECO:0000256" key="4">
    <source>
        <dbReference type="RuleBase" id="RU361153"/>
    </source>
</evidence>
<proteinExistence type="inferred from homology"/>
<dbReference type="FunCoup" id="A0A286USX7">
    <property type="interactions" value="26"/>
</dbReference>
<comment type="caution">
    <text evidence="6">The sequence shown here is derived from an EMBL/GenBank/DDBJ whole genome shotgun (WGS) entry which is preliminary data.</text>
</comment>
<dbReference type="EMBL" id="NBII01000002">
    <property type="protein sequence ID" value="PAV22706.1"/>
    <property type="molecule type" value="Genomic_DNA"/>
</dbReference>
<reference evidence="6 7" key="1">
    <citation type="journal article" date="2017" name="Mol. Ecol.">
        <title>Comparative and population genomic landscape of Phellinus noxius: A hypervariable fungus causing root rot in trees.</title>
        <authorList>
            <person name="Chung C.L."/>
            <person name="Lee T.J."/>
            <person name="Akiba M."/>
            <person name="Lee H.H."/>
            <person name="Kuo T.H."/>
            <person name="Liu D."/>
            <person name="Ke H.M."/>
            <person name="Yokoi T."/>
            <person name="Roa M.B."/>
            <person name="Lu M.J."/>
            <person name="Chang Y.Y."/>
            <person name="Ann P.J."/>
            <person name="Tsai J.N."/>
            <person name="Chen C.Y."/>
            <person name="Tzean S.S."/>
            <person name="Ota Y."/>
            <person name="Hattori T."/>
            <person name="Sahashi N."/>
            <person name="Liou R.F."/>
            <person name="Kikuchi T."/>
            <person name="Tsai I.J."/>
        </authorList>
    </citation>
    <scope>NUCLEOTIDE SEQUENCE [LARGE SCALE GENOMIC DNA]</scope>
    <source>
        <strain evidence="6 7">FFPRI411160</strain>
    </source>
</reference>
<dbReference type="AlphaFoldDB" id="A0A286USX7"/>
<dbReference type="GO" id="GO:0009251">
    <property type="term" value="P:glucan catabolic process"/>
    <property type="evidence" value="ECO:0007669"/>
    <property type="project" value="TreeGrafter"/>
</dbReference>
<evidence type="ECO:0000259" key="5">
    <source>
        <dbReference type="Pfam" id="PF00150"/>
    </source>
</evidence>
<comment type="similarity">
    <text evidence="1 4">Belongs to the glycosyl hydrolase 5 (cellulase A) family.</text>
</comment>
<dbReference type="Pfam" id="PF00150">
    <property type="entry name" value="Cellulase"/>
    <property type="match status" value="1"/>
</dbReference>
<dbReference type="Proteomes" id="UP000217199">
    <property type="component" value="Unassembled WGS sequence"/>
</dbReference>
<evidence type="ECO:0000256" key="3">
    <source>
        <dbReference type="ARBA" id="ARBA00023295"/>
    </source>
</evidence>
<dbReference type="OrthoDB" id="62120at2759"/>
<dbReference type="PANTHER" id="PTHR31297">
    <property type="entry name" value="GLUCAN ENDO-1,6-BETA-GLUCOSIDASE B"/>
    <property type="match status" value="1"/>
</dbReference>
<dbReference type="GO" id="GO:0008422">
    <property type="term" value="F:beta-glucosidase activity"/>
    <property type="evidence" value="ECO:0007669"/>
    <property type="project" value="TreeGrafter"/>
</dbReference>
<dbReference type="PANTHER" id="PTHR31297:SF42">
    <property type="entry name" value="GLYCOSIDE HYDROLASE FAMILY 5 DOMAIN-CONTAINING PROTEIN"/>
    <property type="match status" value="1"/>
</dbReference>
<dbReference type="GO" id="GO:0009986">
    <property type="term" value="C:cell surface"/>
    <property type="evidence" value="ECO:0007669"/>
    <property type="project" value="TreeGrafter"/>
</dbReference>
<protein>
    <submittedName>
        <fullName evidence="6">Glycoside hydrolase family 5</fullName>
    </submittedName>
</protein>